<proteinExistence type="predicted"/>
<feature type="transmembrane region" description="Helical" evidence="1">
    <location>
        <begin position="593"/>
        <end position="612"/>
    </location>
</feature>
<dbReference type="AlphaFoldDB" id="A0A2N9JGI4"/>
<dbReference type="Gene3D" id="3.90.550.10">
    <property type="entry name" value="Spore Coat Polysaccharide Biosynthesis Protein SpsA, Chain A"/>
    <property type="match status" value="1"/>
</dbReference>
<feature type="transmembrane region" description="Helical" evidence="1">
    <location>
        <begin position="444"/>
        <end position="463"/>
    </location>
</feature>
<evidence type="ECO:0008006" key="4">
    <source>
        <dbReference type="Google" id="ProtNLM"/>
    </source>
</evidence>
<reference evidence="2 3" key="1">
    <citation type="submission" date="2018-02" db="EMBL/GenBank/DDBJ databases">
        <authorList>
            <person name="Cohen D.B."/>
            <person name="Kent A.D."/>
        </authorList>
    </citation>
    <scope>NUCLEOTIDE SEQUENCE [LARGE SCALE GENOMIC DNA]</scope>
    <source>
        <strain evidence="2">1</strain>
    </source>
</reference>
<keyword evidence="3" id="KW-1185">Reference proteome</keyword>
<accession>A0A2N9JGI4</accession>
<feature type="transmembrane region" description="Helical" evidence="1">
    <location>
        <begin position="652"/>
        <end position="676"/>
    </location>
</feature>
<gene>
    <name evidence="2" type="ORF">MPLG2_2180</name>
</gene>
<feature type="transmembrane region" description="Helical" evidence="1">
    <location>
        <begin position="688"/>
        <end position="710"/>
    </location>
</feature>
<name>A0A2N9JGI4_9ACTN</name>
<protein>
    <recommendedName>
        <fullName evidence="4">Glycosyl transferase</fullName>
    </recommendedName>
</protein>
<evidence type="ECO:0000313" key="3">
    <source>
        <dbReference type="Proteomes" id="UP000238164"/>
    </source>
</evidence>
<feature type="transmembrane region" description="Helical" evidence="1">
    <location>
        <begin position="339"/>
        <end position="359"/>
    </location>
</feature>
<dbReference type="SUPFAM" id="SSF53448">
    <property type="entry name" value="Nucleotide-diphospho-sugar transferases"/>
    <property type="match status" value="1"/>
</dbReference>
<keyword evidence="1" id="KW-1133">Transmembrane helix</keyword>
<evidence type="ECO:0000256" key="1">
    <source>
        <dbReference type="SAM" id="Phobius"/>
    </source>
</evidence>
<dbReference type="Pfam" id="PF13641">
    <property type="entry name" value="Glyco_tranf_2_3"/>
    <property type="match status" value="1"/>
</dbReference>
<dbReference type="InterPro" id="IPR029044">
    <property type="entry name" value="Nucleotide-diphossugar_trans"/>
</dbReference>
<feature type="transmembrane region" description="Helical" evidence="1">
    <location>
        <begin position="388"/>
        <end position="408"/>
    </location>
</feature>
<feature type="transmembrane region" description="Helical" evidence="1">
    <location>
        <begin position="922"/>
        <end position="940"/>
    </location>
</feature>
<feature type="transmembrane region" description="Helical" evidence="1">
    <location>
        <begin position="415"/>
        <end position="432"/>
    </location>
</feature>
<feature type="transmembrane region" description="Helical" evidence="1">
    <location>
        <begin position="619"/>
        <end position="640"/>
    </location>
</feature>
<dbReference type="RefSeq" id="WP_105185990.1">
    <property type="nucleotide sequence ID" value="NZ_BAAAGO010000034.1"/>
</dbReference>
<dbReference type="OrthoDB" id="3734530at2"/>
<dbReference type="Proteomes" id="UP000238164">
    <property type="component" value="Chromosome 1"/>
</dbReference>
<evidence type="ECO:0000313" key="2">
    <source>
        <dbReference type="EMBL" id="SPD87210.1"/>
    </source>
</evidence>
<keyword evidence="1" id="KW-0812">Transmembrane</keyword>
<keyword evidence="1" id="KW-0472">Membrane</keyword>
<dbReference type="KEGG" id="mgg:MPLG2_2180"/>
<feature type="transmembrane region" description="Helical" evidence="1">
    <location>
        <begin position="500"/>
        <end position="524"/>
    </location>
</feature>
<organism evidence="2 3">
    <name type="scientific">Micropruina glycogenica</name>
    <dbReference type="NCBI Taxonomy" id="75385"/>
    <lineage>
        <taxon>Bacteria</taxon>
        <taxon>Bacillati</taxon>
        <taxon>Actinomycetota</taxon>
        <taxon>Actinomycetes</taxon>
        <taxon>Propionibacteriales</taxon>
        <taxon>Nocardioidaceae</taxon>
        <taxon>Micropruina</taxon>
    </lineage>
</organism>
<dbReference type="EMBL" id="LT985188">
    <property type="protein sequence ID" value="SPD87210.1"/>
    <property type="molecule type" value="Genomic_DNA"/>
</dbReference>
<sequence>MTDPWAWLQHDHAEPDVDVAAHPVSAIVLTDVADEVRPLLAEQTIDVGEVIVADSLGDGAARASGEWLWLFPEVVRPHPDALRQLLSTAVESNRIGLIGPLMVQSQRRARVDLIESCGLTVTPIGRLVPAVEGGEPDQGQLSTMAVLGVDASAALVRRDLWQQVDGVVPQLPPALAGLELGRQANAAGVRVVAEPAARVVRVAPKPPEPVQQRAWELRLASSGASWFSRLRLLVGSLFGALGFLLGKDAAGARDELRAIGAWLRDRDAQDVLAGREVDPATLAGLTPTRRELVGDAFDRAAGAVTEAWESLADRETDTSLDELTGDDFAAKGRLRRLTALDVGAFVIVVLAAVAGWKLLGDGRLTGAGLLPSQATWTDLWHAYLDPVAGTPALTGAPWLGSTALAALVTFGQVEWLVTVGFIIVVPLAWLLALRTLRARGVESATAVIASIGYAIAPVLCGAYGGGWLGVLTWAVVLPLLAHALAAWADDQSWRSAGAVALWLAFAVVEVPLTWPLVVLTMAALPAARSGRGGGQVLLVSVTGAVALGPALTGWARFPGRLLTSASPTLATLEAPDPWLLALAHPGGTGVAPIWLSAVVVGVAWSAAVLGLFRRPREAAPGFAVAGLGVVLAVVLSRLVVTVPPGVEARPQPHAWLVLMVGGLMWAAAQGLSGLAADLRYRTLGGWRAAVLGLTVVVVGAVGLGAAWWAWDGGSALRRTSGDSLPPFVRVAMTSNTPVRTLAIARTSGEVRWALLEGDLPRLGDDERGLPGTIEPQRGLATSVVNRLLSGSADDQLSIDLARLGVGYVWLRGSDPDLRTAIGNVPGLGVGTGDDAGATWPVPGAAIAVIDGEGVTLTGDGQVLPAGSLTRRLVLAQPSDARWRATVDGRPLAPLALPDGRQAFTLGAESGVLRLQLTGGAEAWPWVQLGTLLVLIVLAAPRLRRRS</sequence>
<feature type="transmembrane region" description="Helical" evidence="1">
    <location>
        <begin position="536"/>
        <end position="557"/>
    </location>
</feature>